<evidence type="ECO:0000256" key="13">
    <source>
        <dbReference type="SAM" id="Coils"/>
    </source>
</evidence>
<comment type="caution">
    <text evidence="15">The sequence shown here is derived from an EMBL/GenBank/DDBJ whole genome shotgun (WGS) entry which is preliminary data.</text>
</comment>
<dbReference type="InterPro" id="IPR006295">
    <property type="entry name" value="DNA_primase_DnaG"/>
</dbReference>
<keyword evidence="16" id="KW-1185">Reference proteome</keyword>
<proteinExistence type="inferred from homology"/>
<dbReference type="EC" id="2.7.7.101" evidence="12"/>
<evidence type="ECO:0000259" key="14">
    <source>
        <dbReference type="PROSITE" id="PS50880"/>
    </source>
</evidence>
<dbReference type="InterPro" id="IPR034151">
    <property type="entry name" value="TOPRIM_DnaG_bac"/>
</dbReference>
<feature type="coiled-coil region" evidence="13">
    <location>
        <begin position="439"/>
        <end position="476"/>
    </location>
</feature>
<comment type="cofactor">
    <cofactor evidence="12">
        <name>Zn(2+)</name>
        <dbReference type="ChEBI" id="CHEBI:29105"/>
    </cofactor>
    <text evidence="12">Binds 1 zinc ion per monomer.</text>
</comment>
<dbReference type="Gene3D" id="3.90.980.10">
    <property type="entry name" value="DNA primase, catalytic core, N-terminal domain"/>
    <property type="match status" value="1"/>
</dbReference>
<dbReference type="SMART" id="SM00493">
    <property type="entry name" value="TOPRIM"/>
    <property type="match status" value="1"/>
</dbReference>
<dbReference type="InterPro" id="IPR013264">
    <property type="entry name" value="DNAG_N"/>
</dbReference>
<dbReference type="RefSeq" id="WP_121699503.1">
    <property type="nucleotide sequence ID" value="NZ_JBCLPP010000019.1"/>
</dbReference>
<dbReference type="InterPro" id="IPR030846">
    <property type="entry name" value="DnaG_bac"/>
</dbReference>
<dbReference type="Gene3D" id="3.40.1360.10">
    <property type="match status" value="1"/>
</dbReference>
<dbReference type="CDD" id="cd03364">
    <property type="entry name" value="TOPRIM_DnaG_primases"/>
    <property type="match status" value="1"/>
</dbReference>
<dbReference type="InterPro" id="IPR019475">
    <property type="entry name" value="DNA_primase_DnaB-bd"/>
</dbReference>
<keyword evidence="5 12" id="KW-0235">DNA replication</keyword>
<dbReference type="Pfam" id="PF08275">
    <property type="entry name" value="DNAG_N"/>
    <property type="match status" value="1"/>
</dbReference>
<dbReference type="InterPro" id="IPR002694">
    <property type="entry name" value="Znf_CHC2"/>
</dbReference>
<evidence type="ECO:0000256" key="7">
    <source>
        <dbReference type="ARBA" id="ARBA00022771"/>
    </source>
</evidence>
<feature type="domain" description="Toprim" evidence="14">
    <location>
        <begin position="261"/>
        <end position="342"/>
    </location>
</feature>
<comment type="function">
    <text evidence="12">RNA polymerase that catalyzes the synthesis of short RNA molecules used as primers for DNA polymerase during DNA replication.</text>
</comment>
<evidence type="ECO:0000256" key="11">
    <source>
        <dbReference type="ARBA" id="ARBA00023163"/>
    </source>
</evidence>
<comment type="catalytic activity">
    <reaction evidence="12">
        <text>ssDNA + n NTP = ssDNA/pppN(pN)n-1 hybrid + (n-1) diphosphate.</text>
        <dbReference type="EC" id="2.7.7.101"/>
    </reaction>
</comment>
<evidence type="ECO:0000256" key="1">
    <source>
        <dbReference type="ARBA" id="ARBA00022478"/>
    </source>
</evidence>
<dbReference type="SMART" id="SM00400">
    <property type="entry name" value="ZnF_CHCC"/>
    <property type="match status" value="1"/>
</dbReference>
<reference evidence="15 16" key="1">
    <citation type="submission" date="2024-03" db="EMBL/GenBank/DDBJ databases">
        <title>Mouse gut bacterial collection (mGBC) of GemPharmatech.</title>
        <authorList>
            <person name="He Y."/>
            <person name="Dong L."/>
            <person name="Wu D."/>
            <person name="Gao X."/>
            <person name="Lin Z."/>
        </authorList>
    </citation>
    <scope>NUCLEOTIDE SEQUENCE [LARGE SCALE GENOMIC DNA]</scope>
    <source>
        <strain evidence="15 16">54-13</strain>
    </source>
</reference>
<dbReference type="InterPro" id="IPR006171">
    <property type="entry name" value="TOPRIM_dom"/>
</dbReference>
<evidence type="ECO:0000256" key="6">
    <source>
        <dbReference type="ARBA" id="ARBA00022723"/>
    </source>
</evidence>
<dbReference type="EMBL" id="JBCLPP010000019">
    <property type="protein sequence ID" value="MEY8245559.1"/>
    <property type="molecule type" value="Genomic_DNA"/>
</dbReference>
<keyword evidence="9" id="KW-0460">Magnesium</keyword>
<keyword evidence="2 12" id="KW-0639">Primosome</keyword>
<organism evidence="15 16">
    <name type="scientific">Heminiphilus faecis</name>
    <dbReference type="NCBI Taxonomy" id="2601703"/>
    <lineage>
        <taxon>Bacteria</taxon>
        <taxon>Pseudomonadati</taxon>
        <taxon>Bacteroidota</taxon>
        <taxon>Bacteroidia</taxon>
        <taxon>Bacteroidales</taxon>
        <taxon>Muribaculaceae</taxon>
        <taxon>Heminiphilus</taxon>
    </lineage>
</organism>
<dbReference type="Pfam" id="PF01807">
    <property type="entry name" value="Zn_ribbon_DnaG"/>
    <property type="match status" value="1"/>
</dbReference>
<evidence type="ECO:0000256" key="4">
    <source>
        <dbReference type="ARBA" id="ARBA00022695"/>
    </source>
</evidence>
<feature type="coiled-coil region" evidence="13">
    <location>
        <begin position="576"/>
        <end position="603"/>
    </location>
</feature>
<dbReference type="Gene3D" id="3.90.580.10">
    <property type="entry name" value="Zinc finger, CHC2-type domain"/>
    <property type="match status" value="1"/>
</dbReference>
<dbReference type="Pfam" id="PF10410">
    <property type="entry name" value="DnaB_bind"/>
    <property type="match status" value="1"/>
</dbReference>
<evidence type="ECO:0000256" key="10">
    <source>
        <dbReference type="ARBA" id="ARBA00023125"/>
    </source>
</evidence>
<dbReference type="SUPFAM" id="SSF57783">
    <property type="entry name" value="Zinc beta-ribbon"/>
    <property type="match status" value="1"/>
</dbReference>
<dbReference type="InterPro" id="IPR036977">
    <property type="entry name" value="DNA_primase_Znf_CHC2"/>
</dbReference>
<evidence type="ECO:0000313" key="16">
    <source>
        <dbReference type="Proteomes" id="UP001565200"/>
    </source>
</evidence>
<evidence type="ECO:0000256" key="2">
    <source>
        <dbReference type="ARBA" id="ARBA00022515"/>
    </source>
</evidence>
<dbReference type="SUPFAM" id="SSF56731">
    <property type="entry name" value="DNA primase core"/>
    <property type="match status" value="1"/>
</dbReference>
<keyword evidence="13" id="KW-0175">Coiled coil</keyword>
<feature type="zinc finger region" description="CHC2-type" evidence="12">
    <location>
        <begin position="39"/>
        <end position="63"/>
    </location>
</feature>
<keyword evidence="11 12" id="KW-0804">Transcription</keyword>
<dbReference type="PANTHER" id="PTHR30313">
    <property type="entry name" value="DNA PRIMASE"/>
    <property type="match status" value="1"/>
</dbReference>
<keyword evidence="4 12" id="KW-0548">Nucleotidyltransferase</keyword>
<evidence type="ECO:0000256" key="5">
    <source>
        <dbReference type="ARBA" id="ARBA00022705"/>
    </source>
</evidence>
<keyword evidence="7 12" id="KW-0863">Zinc-finger</keyword>
<evidence type="ECO:0000256" key="8">
    <source>
        <dbReference type="ARBA" id="ARBA00022833"/>
    </source>
</evidence>
<evidence type="ECO:0000256" key="9">
    <source>
        <dbReference type="ARBA" id="ARBA00022842"/>
    </source>
</evidence>
<dbReference type="Pfam" id="PF13155">
    <property type="entry name" value="Toprim_2"/>
    <property type="match status" value="1"/>
</dbReference>
<dbReference type="Proteomes" id="UP001565200">
    <property type="component" value="Unassembled WGS sequence"/>
</dbReference>
<dbReference type="InterPro" id="IPR037068">
    <property type="entry name" value="DNA_primase_core_N_sf"/>
</dbReference>
<protein>
    <recommendedName>
        <fullName evidence="12">DNA primase</fullName>
        <ecNumber evidence="12">2.7.7.101</ecNumber>
    </recommendedName>
</protein>
<evidence type="ECO:0000313" key="15">
    <source>
        <dbReference type="EMBL" id="MEY8245559.1"/>
    </source>
</evidence>
<comment type="similarity">
    <text evidence="12">Belongs to the DnaG primase family.</text>
</comment>
<dbReference type="PANTHER" id="PTHR30313:SF2">
    <property type="entry name" value="DNA PRIMASE"/>
    <property type="match status" value="1"/>
</dbReference>
<comment type="domain">
    <text evidence="12">Contains an N-terminal zinc-binding domain, a central core domain that contains the primase activity, and a C-terminal DnaB-binding domain.</text>
</comment>
<keyword evidence="10 12" id="KW-0238">DNA-binding</keyword>
<dbReference type="HAMAP" id="MF_00974">
    <property type="entry name" value="DNA_primase_DnaG"/>
    <property type="match status" value="1"/>
</dbReference>
<keyword evidence="3 12" id="KW-0808">Transferase</keyword>
<evidence type="ECO:0000256" key="3">
    <source>
        <dbReference type="ARBA" id="ARBA00022679"/>
    </source>
</evidence>
<dbReference type="PROSITE" id="PS50880">
    <property type="entry name" value="TOPRIM"/>
    <property type="match status" value="1"/>
</dbReference>
<keyword evidence="8 12" id="KW-0862">Zinc</keyword>
<sequence length="734" mass="83959">MKKIDRETVQRILDTADIVEVVGDFVNLKRRGSNYMGLCPFHNERTPSFSVSKAKNICKCFSCGKGGSPVNFIMELEQMSYNEALRYLAQKYNIEIHEEEVTDEERERESERASMLAVNEFALKHFEHNLYETSDGRSIGLSYFYERGLNDSVIKKFRLGYASEQSTTLYNEAVSKGYSEKYLIDTGLCIRTENGRVYDRFKGRVTFPVLSVSGKVVAFGGRALKKDIPAKYVNSPESLIYHKSNQLYGIYQAKPSIVKKDKCILVEGYMDVISMFQSGIENVVASSGTSLTEGQIRLIHRFTDNVTVIYDGDSAGIKASLRGIDMLLSEGLNIKVLLLPDGDDPDSFSRKHSSTELEEYIRTHETDFIQFKTDILLQGVANDPIARAKVINDIVRSISVIPEAVTRNIYIQECSRRLDINERVISLEVSKQISALAENADLKRRQQTARESIADIETAEKQKDNVEAESADNANTYTESRPADIKFLRPYEKKVLQYALRYGMLELCKSYDEAGNATPVTVLEYITSELAADELTFINRDVADTFDEARTTASKSWAEDNSRNNSRLLEERALFISEGESRIRNEETDMASIERREKRLIEEADERYFRDTRRYAALYLEKTLTSHSDNTIRNLTLELVSDKHVLSKVHTKYAKIETDEDRLDDLVPRTIYEYKDAILECRIRKLHDEIKAAYRSADADNATIMRLMETHVELQRLRGEFAKYLGERTINPRK</sequence>
<dbReference type="InterPro" id="IPR050219">
    <property type="entry name" value="DnaG_primase"/>
</dbReference>
<accession>A0ABV4CZR7</accession>
<comment type="subunit">
    <text evidence="12">Monomer. Interacts with DnaB.</text>
</comment>
<evidence type="ECO:0000256" key="12">
    <source>
        <dbReference type="HAMAP-Rule" id="MF_00974"/>
    </source>
</evidence>
<keyword evidence="6 12" id="KW-0479">Metal-binding</keyword>
<keyword evidence="1 12" id="KW-0240">DNA-directed RNA polymerase</keyword>
<name>A0ABV4CZR7_9BACT</name>
<gene>
    <name evidence="12 15" type="primary">dnaG</name>
    <name evidence="15" type="ORF">AAK873_08005</name>
</gene>
<dbReference type="NCBIfam" id="TIGR01391">
    <property type="entry name" value="dnaG"/>
    <property type="match status" value="1"/>
</dbReference>